<evidence type="ECO:0000256" key="1">
    <source>
        <dbReference type="SAM" id="MobiDB-lite"/>
    </source>
</evidence>
<dbReference type="OrthoDB" id="3800736at2759"/>
<evidence type="ECO:0000313" key="2">
    <source>
        <dbReference type="EMBL" id="KAF1846351.1"/>
    </source>
</evidence>
<dbReference type="RefSeq" id="XP_040788914.1">
    <property type="nucleotide sequence ID" value="XM_040931925.1"/>
</dbReference>
<dbReference type="GeneID" id="63849177"/>
<dbReference type="AlphaFoldDB" id="A0A9P4L8Q6"/>
<comment type="caution">
    <text evidence="2">The sequence shown here is derived from an EMBL/GenBank/DDBJ whole genome shotgun (WGS) entry which is preliminary data.</text>
</comment>
<sequence length="310" mass="34234">MAPDHFPKKKSTEKISPGELINRFPNRYAATIARTSAIRKDFGGNKGDELVEDVEKQSTAAVHETPTISNVDVESGAVTVDVDRKSSQEKNSSVVEPNASAAPSAPIHEPKSRLGEYHQKLELAAQHLDVARWRPRYPGILPANDQHYSDCINAVALGLLDTTRARDRLQRPTAFANFGPRGAYNDRDIEITATSLVHQAARLYTHGATSLFFKTPANIPRNEDANLQFKERLAAFIKLIRDFKKAADDVMCGRCIEEFLAAPVASWHALNDLLDAWDPNGTARYMEALTAQGVALDQARMGATNRSRNM</sequence>
<keyword evidence="3" id="KW-1185">Reference proteome</keyword>
<organism evidence="2 3">
    <name type="scientific">Cucurbitaria berberidis CBS 394.84</name>
    <dbReference type="NCBI Taxonomy" id="1168544"/>
    <lineage>
        <taxon>Eukaryota</taxon>
        <taxon>Fungi</taxon>
        <taxon>Dikarya</taxon>
        <taxon>Ascomycota</taxon>
        <taxon>Pezizomycotina</taxon>
        <taxon>Dothideomycetes</taxon>
        <taxon>Pleosporomycetidae</taxon>
        <taxon>Pleosporales</taxon>
        <taxon>Pleosporineae</taxon>
        <taxon>Cucurbitariaceae</taxon>
        <taxon>Cucurbitaria</taxon>
    </lineage>
</organism>
<reference evidence="2" key="1">
    <citation type="submission" date="2020-01" db="EMBL/GenBank/DDBJ databases">
        <authorList>
            <consortium name="DOE Joint Genome Institute"/>
            <person name="Haridas S."/>
            <person name="Albert R."/>
            <person name="Binder M."/>
            <person name="Bloem J."/>
            <person name="Labutti K."/>
            <person name="Salamov A."/>
            <person name="Andreopoulos B."/>
            <person name="Baker S.E."/>
            <person name="Barry K."/>
            <person name="Bills G."/>
            <person name="Bluhm B.H."/>
            <person name="Cannon C."/>
            <person name="Castanera R."/>
            <person name="Culley D.E."/>
            <person name="Daum C."/>
            <person name="Ezra D."/>
            <person name="Gonzalez J.B."/>
            <person name="Henrissat B."/>
            <person name="Kuo A."/>
            <person name="Liang C."/>
            <person name="Lipzen A."/>
            <person name="Lutzoni F."/>
            <person name="Magnuson J."/>
            <person name="Mondo S."/>
            <person name="Nolan M."/>
            <person name="Ohm R."/>
            <person name="Pangilinan J."/>
            <person name="Park H.-J."/>
            <person name="Ramirez L."/>
            <person name="Alfaro M."/>
            <person name="Sun H."/>
            <person name="Tritt A."/>
            <person name="Yoshinaga Y."/>
            <person name="Zwiers L.-H."/>
            <person name="Turgeon B.G."/>
            <person name="Goodwin S.B."/>
            <person name="Spatafora J.W."/>
            <person name="Crous P.W."/>
            <person name="Grigoriev I.V."/>
        </authorList>
    </citation>
    <scope>NUCLEOTIDE SEQUENCE</scope>
    <source>
        <strain evidence="2">CBS 394.84</strain>
    </source>
</reference>
<gene>
    <name evidence="2" type="ORF">K460DRAFT_356040</name>
</gene>
<evidence type="ECO:0000313" key="3">
    <source>
        <dbReference type="Proteomes" id="UP000800039"/>
    </source>
</evidence>
<accession>A0A9P4L8Q6</accession>
<dbReference type="Proteomes" id="UP000800039">
    <property type="component" value="Unassembled WGS sequence"/>
</dbReference>
<name>A0A9P4L8Q6_9PLEO</name>
<dbReference type="EMBL" id="ML976616">
    <property type="protein sequence ID" value="KAF1846351.1"/>
    <property type="molecule type" value="Genomic_DNA"/>
</dbReference>
<proteinExistence type="predicted"/>
<protein>
    <submittedName>
        <fullName evidence="2">Uncharacterized protein</fullName>
    </submittedName>
</protein>
<feature type="region of interest" description="Disordered" evidence="1">
    <location>
        <begin position="83"/>
        <end position="110"/>
    </location>
</feature>